<dbReference type="InterPro" id="IPR036259">
    <property type="entry name" value="MFS_trans_sf"/>
</dbReference>
<keyword evidence="4 5" id="KW-0472">Membrane</keyword>
<dbReference type="SUPFAM" id="SSF103473">
    <property type="entry name" value="MFS general substrate transporter"/>
    <property type="match status" value="1"/>
</dbReference>
<protein>
    <submittedName>
        <fullName evidence="7">MFS transporter</fullName>
    </submittedName>
</protein>
<feature type="transmembrane region" description="Helical" evidence="5">
    <location>
        <begin position="165"/>
        <end position="188"/>
    </location>
</feature>
<dbReference type="InterPro" id="IPR020846">
    <property type="entry name" value="MFS_dom"/>
</dbReference>
<keyword evidence="3 5" id="KW-1133">Transmembrane helix</keyword>
<name>A0ABU2LI93_9ACTN</name>
<dbReference type="PANTHER" id="PTHR23514:SF13">
    <property type="entry name" value="INNER MEMBRANE PROTEIN YBJJ"/>
    <property type="match status" value="1"/>
</dbReference>
<feature type="domain" description="Major facilitator superfamily (MFS) profile" evidence="6">
    <location>
        <begin position="13"/>
        <end position="402"/>
    </location>
</feature>
<feature type="transmembrane region" description="Helical" evidence="5">
    <location>
        <begin position="313"/>
        <end position="332"/>
    </location>
</feature>
<organism evidence="7 8">
    <name type="scientific">Streptomyces millisiae</name>
    <dbReference type="NCBI Taxonomy" id="3075542"/>
    <lineage>
        <taxon>Bacteria</taxon>
        <taxon>Bacillati</taxon>
        <taxon>Actinomycetota</taxon>
        <taxon>Actinomycetes</taxon>
        <taxon>Kitasatosporales</taxon>
        <taxon>Streptomycetaceae</taxon>
        <taxon>Streptomyces</taxon>
    </lineage>
</organism>
<dbReference type="EMBL" id="JAVREM010000002">
    <property type="protein sequence ID" value="MDT0317309.1"/>
    <property type="molecule type" value="Genomic_DNA"/>
</dbReference>
<feature type="transmembrane region" description="Helical" evidence="5">
    <location>
        <begin position="219"/>
        <end position="236"/>
    </location>
</feature>
<comment type="subcellular location">
    <subcellularLocation>
        <location evidence="1">Cell membrane</location>
        <topology evidence="1">Multi-pass membrane protein</topology>
    </subcellularLocation>
</comment>
<dbReference type="RefSeq" id="WP_311595232.1">
    <property type="nucleotide sequence ID" value="NZ_JAVREM010000002.1"/>
</dbReference>
<dbReference type="Gene3D" id="1.20.1250.20">
    <property type="entry name" value="MFS general substrate transporter like domains"/>
    <property type="match status" value="2"/>
</dbReference>
<feature type="transmembrane region" description="Helical" evidence="5">
    <location>
        <begin position="288"/>
        <end position="307"/>
    </location>
</feature>
<keyword evidence="8" id="KW-1185">Reference proteome</keyword>
<dbReference type="CDD" id="cd17393">
    <property type="entry name" value="MFS_MosC_like"/>
    <property type="match status" value="1"/>
</dbReference>
<evidence type="ECO:0000259" key="6">
    <source>
        <dbReference type="PROSITE" id="PS50850"/>
    </source>
</evidence>
<evidence type="ECO:0000256" key="4">
    <source>
        <dbReference type="ARBA" id="ARBA00023136"/>
    </source>
</evidence>
<dbReference type="InterPro" id="IPR051788">
    <property type="entry name" value="MFS_Transporter"/>
</dbReference>
<dbReference type="Pfam" id="PF07690">
    <property type="entry name" value="MFS_1"/>
    <property type="match status" value="1"/>
</dbReference>
<feature type="transmembrane region" description="Helical" evidence="5">
    <location>
        <begin position="256"/>
        <end position="276"/>
    </location>
</feature>
<feature type="transmembrane region" description="Helical" evidence="5">
    <location>
        <begin position="344"/>
        <end position="368"/>
    </location>
</feature>
<evidence type="ECO:0000256" key="5">
    <source>
        <dbReference type="SAM" id="Phobius"/>
    </source>
</evidence>
<feature type="transmembrane region" description="Helical" evidence="5">
    <location>
        <begin position="91"/>
        <end position="116"/>
    </location>
</feature>
<feature type="transmembrane region" description="Helical" evidence="5">
    <location>
        <begin position="136"/>
        <end position="159"/>
    </location>
</feature>
<dbReference type="InterPro" id="IPR011701">
    <property type="entry name" value="MFS"/>
</dbReference>
<comment type="caution">
    <text evidence="7">The sequence shown here is derived from an EMBL/GenBank/DDBJ whole genome shotgun (WGS) entry which is preliminary data.</text>
</comment>
<evidence type="ECO:0000256" key="3">
    <source>
        <dbReference type="ARBA" id="ARBA00022989"/>
    </source>
</evidence>
<accession>A0ABU2LI93</accession>
<keyword evidence="2 5" id="KW-0812">Transmembrane</keyword>
<evidence type="ECO:0000256" key="1">
    <source>
        <dbReference type="ARBA" id="ARBA00004651"/>
    </source>
</evidence>
<evidence type="ECO:0000313" key="8">
    <source>
        <dbReference type="Proteomes" id="UP001183420"/>
    </source>
</evidence>
<dbReference type="PROSITE" id="PS50850">
    <property type="entry name" value="MFS"/>
    <property type="match status" value="1"/>
</dbReference>
<feature type="transmembrane region" description="Helical" evidence="5">
    <location>
        <begin position="44"/>
        <end position="71"/>
    </location>
</feature>
<dbReference type="Proteomes" id="UP001183420">
    <property type="component" value="Unassembled WGS sequence"/>
</dbReference>
<proteinExistence type="predicted"/>
<sequence>MPPTIPGTRPVRARVAVFALFFTNGFVFSNVVPRYPEIKAELGLSNAALGTAIAAMPLGALVLGLTAGPLIRRFGSARTAVISQLLMGVNIVLVGTAPGYAVLCAAIFVAGSLDAVNDVAMNAHGMRVQRRYGRSILNAFHGLWSVGAVLGGVAGAAAAQFELALALHLGLVGAVTLASALVSSRFLLPGPDDTERDPATAPAAAGGGGGGRAWLRRPVLVAFAVLGLMTAATTVVEDAPSSWGAVYLRSELAAGPFVGGLAFMALQGTQTVGRLLGDRVVQRLGDRATARIGGVLVTGGMGAALLWPSVPSTVVGFGLAGLGIATLIPAALHAADEVPGLWPGAGISVAAFLLRIGFLVSPPVVGLIADAHSIRLGLAVVPVAGLVILATARVLDTRRQPAAEAGVAPGAEDARAAA</sequence>
<gene>
    <name evidence="7" type="ORF">RNC47_03025</name>
</gene>
<reference evidence="8" key="1">
    <citation type="submission" date="2023-07" db="EMBL/GenBank/DDBJ databases">
        <title>30 novel species of actinomycetes from the DSMZ collection.</title>
        <authorList>
            <person name="Nouioui I."/>
        </authorList>
    </citation>
    <scope>NUCLEOTIDE SEQUENCE [LARGE SCALE GENOMIC DNA]</scope>
    <source>
        <strain evidence="8">DSM 44918</strain>
    </source>
</reference>
<feature type="transmembrane region" description="Helical" evidence="5">
    <location>
        <begin position="374"/>
        <end position="395"/>
    </location>
</feature>
<evidence type="ECO:0000256" key="2">
    <source>
        <dbReference type="ARBA" id="ARBA00022692"/>
    </source>
</evidence>
<feature type="transmembrane region" description="Helical" evidence="5">
    <location>
        <begin position="12"/>
        <end position="32"/>
    </location>
</feature>
<evidence type="ECO:0000313" key="7">
    <source>
        <dbReference type="EMBL" id="MDT0317309.1"/>
    </source>
</evidence>
<dbReference type="PANTHER" id="PTHR23514">
    <property type="entry name" value="BYPASS OF STOP CODON PROTEIN 6"/>
    <property type="match status" value="1"/>
</dbReference>